<sequence>MDQGVIQNIKVLYRARLLGRNEKRYSPGFLSAINMFTDAWKAFKPTTIAHCFKHAGFCASEEPVNDDARLDHQEAEDVSTALDVGESVCRPAEQQDGHSWCHDVLRVRRC</sequence>
<dbReference type="EMBL" id="JABSTQ010010104">
    <property type="protein sequence ID" value="KAG0423401.1"/>
    <property type="molecule type" value="Genomic_DNA"/>
</dbReference>
<name>A0AC60PS90_IXOPE</name>
<protein>
    <submittedName>
        <fullName evidence="1">Uncharacterized protein</fullName>
    </submittedName>
</protein>
<organism evidence="1 2">
    <name type="scientific">Ixodes persulcatus</name>
    <name type="common">Taiga tick</name>
    <dbReference type="NCBI Taxonomy" id="34615"/>
    <lineage>
        <taxon>Eukaryota</taxon>
        <taxon>Metazoa</taxon>
        <taxon>Ecdysozoa</taxon>
        <taxon>Arthropoda</taxon>
        <taxon>Chelicerata</taxon>
        <taxon>Arachnida</taxon>
        <taxon>Acari</taxon>
        <taxon>Parasitiformes</taxon>
        <taxon>Ixodida</taxon>
        <taxon>Ixodoidea</taxon>
        <taxon>Ixodidae</taxon>
        <taxon>Ixodinae</taxon>
        <taxon>Ixodes</taxon>
    </lineage>
</organism>
<dbReference type="Proteomes" id="UP000805193">
    <property type="component" value="Unassembled WGS sequence"/>
</dbReference>
<evidence type="ECO:0000313" key="2">
    <source>
        <dbReference type="Proteomes" id="UP000805193"/>
    </source>
</evidence>
<keyword evidence="2" id="KW-1185">Reference proteome</keyword>
<accession>A0AC60PS90</accession>
<gene>
    <name evidence="1" type="ORF">HPB47_000809</name>
</gene>
<proteinExistence type="predicted"/>
<reference evidence="1 2" key="1">
    <citation type="journal article" date="2020" name="Cell">
        <title>Large-Scale Comparative Analyses of Tick Genomes Elucidate Their Genetic Diversity and Vector Capacities.</title>
        <authorList>
            <consortium name="Tick Genome and Microbiome Consortium (TIGMIC)"/>
            <person name="Jia N."/>
            <person name="Wang J."/>
            <person name="Shi W."/>
            <person name="Du L."/>
            <person name="Sun Y."/>
            <person name="Zhan W."/>
            <person name="Jiang J.F."/>
            <person name="Wang Q."/>
            <person name="Zhang B."/>
            <person name="Ji P."/>
            <person name="Bell-Sakyi L."/>
            <person name="Cui X.M."/>
            <person name="Yuan T.T."/>
            <person name="Jiang B.G."/>
            <person name="Yang W.F."/>
            <person name="Lam T.T."/>
            <person name="Chang Q.C."/>
            <person name="Ding S.J."/>
            <person name="Wang X.J."/>
            <person name="Zhu J.G."/>
            <person name="Ruan X.D."/>
            <person name="Zhao L."/>
            <person name="Wei J.T."/>
            <person name="Ye R.Z."/>
            <person name="Que T.C."/>
            <person name="Du C.H."/>
            <person name="Zhou Y.H."/>
            <person name="Cheng J.X."/>
            <person name="Dai P.F."/>
            <person name="Guo W.B."/>
            <person name="Han X.H."/>
            <person name="Huang E.J."/>
            <person name="Li L.F."/>
            <person name="Wei W."/>
            <person name="Gao Y.C."/>
            <person name="Liu J.Z."/>
            <person name="Shao H.Z."/>
            <person name="Wang X."/>
            <person name="Wang C.C."/>
            <person name="Yang T.C."/>
            <person name="Huo Q.B."/>
            <person name="Li W."/>
            <person name="Chen H.Y."/>
            <person name="Chen S.E."/>
            <person name="Zhou L.G."/>
            <person name="Ni X.B."/>
            <person name="Tian J.H."/>
            <person name="Sheng Y."/>
            <person name="Liu T."/>
            <person name="Pan Y.S."/>
            <person name="Xia L.Y."/>
            <person name="Li J."/>
            <person name="Zhao F."/>
            <person name="Cao W.C."/>
        </authorList>
    </citation>
    <scope>NUCLEOTIDE SEQUENCE [LARGE SCALE GENOMIC DNA]</scope>
    <source>
        <strain evidence="1">Iper-2018</strain>
    </source>
</reference>
<comment type="caution">
    <text evidence="1">The sequence shown here is derived from an EMBL/GenBank/DDBJ whole genome shotgun (WGS) entry which is preliminary data.</text>
</comment>
<evidence type="ECO:0000313" key="1">
    <source>
        <dbReference type="EMBL" id="KAG0423401.1"/>
    </source>
</evidence>